<reference evidence="1" key="1">
    <citation type="submission" date="2014-09" db="EMBL/GenBank/DDBJ databases">
        <authorList>
            <person name="Magalhaes I.L.F."/>
            <person name="Oliveira U."/>
            <person name="Santos F.R."/>
            <person name="Vidigal T.H.D.A."/>
            <person name="Brescovit A.D."/>
            <person name="Santos A.J."/>
        </authorList>
    </citation>
    <scope>NUCLEOTIDE SEQUENCE</scope>
    <source>
        <tissue evidence="1">Shoot tissue taken approximately 20 cm above the soil surface</tissue>
    </source>
</reference>
<sequence>MLHKSRRYIGTINLAVKTTIIVIASMSDTSGRRALQPTHRF</sequence>
<reference evidence="1" key="2">
    <citation type="journal article" date="2015" name="Data Brief">
        <title>Shoot transcriptome of the giant reed, Arundo donax.</title>
        <authorList>
            <person name="Barrero R.A."/>
            <person name="Guerrero F.D."/>
            <person name="Moolhuijzen P."/>
            <person name="Goolsby J.A."/>
            <person name="Tidwell J."/>
            <person name="Bellgard S.E."/>
            <person name="Bellgard M.I."/>
        </authorList>
    </citation>
    <scope>NUCLEOTIDE SEQUENCE</scope>
    <source>
        <tissue evidence="1">Shoot tissue taken approximately 20 cm above the soil surface</tissue>
    </source>
</reference>
<organism evidence="1">
    <name type="scientific">Arundo donax</name>
    <name type="common">Giant reed</name>
    <name type="synonym">Donax arundinaceus</name>
    <dbReference type="NCBI Taxonomy" id="35708"/>
    <lineage>
        <taxon>Eukaryota</taxon>
        <taxon>Viridiplantae</taxon>
        <taxon>Streptophyta</taxon>
        <taxon>Embryophyta</taxon>
        <taxon>Tracheophyta</taxon>
        <taxon>Spermatophyta</taxon>
        <taxon>Magnoliopsida</taxon>
        <taxon>Liliopsida</taxon>
        <taxon>Poales</taxon>
        <taxon>Poaceae</taxon>
        <taxon>PACMAD clade</taxon>
        <taxon>Arundinoideae</taxon>
        <taxon>Arundineae</taxon>
        <taxon>Arundo</taxon>
    </lineage>
</organism>
<protein>
    <submittedName>
        <fullName evidence="1">Uncharacterized protein</fullName>
    </submittedName>
</protein>
<dbReference type="EMBL" id="GBRH01268144">
    <property type="protein sequence ID" value="JAD29751.1"/>
    <property type="molecule type" value="Transcribed_RNA"/>
</dbReference>
<accession>A0A0A8YT57</accession>
<dbReference type="AlphaFoldDB" id="A0A0A8YT57"/>
<name>A0A0A8YT57_ARUDO</name>
<evidence type="ECO:0000313" key="1">
    <source>
        <dbReference type="EMBL" id="JAD29751.1"/>
    </source>
</evidence>
<proteinExistence type="predicted"/>